<feature type="domain" description="N-acetyltransferase" evidence="1">
    <location>
        <begin position="34"/>
        <end position="187"/>
    </location>
</feature>
<dbReference type="Gene3D" id="3.40.630.30">
    <property type="match status" value="1"/>
</dbReference>
<name>A0A1Y2GZH3_9FUNG</name>
<dbReference type="InterPro" id="IPR051531">
    <property type="entry name" value="N-acetyltransferase"/>
</dbReference>
<evidence type="ECO:0000313" key="2">
    <source>
        <dbReference type="EMBL" id="ORZ27151.1"/>
    </source>
</evidence>
<dbReference type="PANTHER" id="PTHR43792">
    <property type="entry name" value="GNAT FAMILY, PUTATIVE (AFU_ORTHOLOGUE AFUA_3G00765)-RELATED-RELATED"/>
    <property type="match status" value="1"/>
</dbReference>
<keyword evidence="2" id="KW-0012">Acyltransferase</keyword>
<reference evidence="2 3" key="1">
    <citation type="submission" date="2016-07" db="EMBL/GenBank/DDBJ databases">
        <title>Pervasive Adenine N6-methylation of Active Genes in Fungi.</title>
        <authorList>
            <consortium name="DOE Joint Genome Institute"/>
            <person name="Mondo S.J."/>
            <person name="Dannebaum R.O."/>
            <person name="Kuo R.C."/>
            <person name="Labutti K."/>
            <person name="Haridas S."/>
            <person name="Kuo A."/>
            <person name="Salamov A."/>
            <person name="Ahrendt S.R."/>
            <person name="Lipzen A."/>
            <person name="Sullivan W."/>
            <person name="Andreopoulos W.B."/>
            <person name="Clum A."/>
            <person name="Lindquist E."/>
            <person name="Daum C."/>
            <person name="Ramamoorthy G.K."/>
            <person name="Gryganskyi A."/>
            <person name="Culley D."/>
            <person name="Magnuson J.K."/>
            <person name="James T.Y."/>
            <person name="O'Malley M.A."/>
            <person name="Stajich J.E."/>
            <person name="Spatafora J.W."/>
            <person name="Visel A."/>
            <person name="Grigoriev I.V."/>
        </authorList>
    </citation>
    <scope>NUCLEOTIDE SEQUENCE [LARGE SCALE GENOMIC DNA]</scope>
    <source>
        <strain evidence="2 3">NRRL 3116</strain>
    </source>
</reference>
<keyword evidence="2" id="KW-0808">Transferase</keyword>
<dbReference type="InterPro" id="IPR016181">
    <property type="entry name" value="Acyl_CoA_acyltransferase"/>
</dbReference>
<comment type="caution">
    <text evidence="2">The sequence shown here is derived from an EMBL/GenBank/DDBJ whole genome shotgun (WGS) entry which is preliminary data.</text>
</comment>
<gene>
    <name evidence="2" type="ORF">BCR41DRAFT_347516</name>
</gene>
<dbReference type="InterPro" id="IPR000182">
    <property type="entry name" value="GNAT_dom"/>
</dbReference>
<sequence>MHSLTTATEQECPSFDRNIVQAMGPYLVCKDPPLYLSAAEFSDIPEMVRVLNIDKDIFNGTASFQYPYKEEHAWARITRAHETIKKTGFNTHWAMRTTPDGPLIGWIHAYINPDLNEVHPGTGRPLKIGEIGYWVSPEYVRKGYASLSAKFVVHELLFKVFDCDIVRGEAYIHNKASRKVLENTGMVCELEEMTVYIPKLQERRISCAYAIHRDKSTESVKTKPRPLP</sequence>
<dbReference type="RefSeq" id="XP_021884898.1">
    <property type="nucleotide sequence ID" value="XM_022023109.1"/>
</dbReference>
<evidence type="ECO:0000259" key="1">
    <source>
        <dbReference type="Pfam" id="PF13302"/>
    </source>
</evidence>
<dbReference type="GO" id="GO:0016747">
    <property type="term" value="F:acyltransferase activity, transferring groups other than amino-acyl groups"/>
    <property type="evidence" value="ECO:0007669"/>
    <property type="project" value="InterPro"/>
</dbReference>
<dbReference type="Proteomes" id="UP000193648">
    <property type="component" value="Unassembled WGS sequence"/>
</dbReference>
<dbReference type="EMBL" id="MCFF01000005">
    <property type="protein sequence ID" value="ORZ27151.1"/>
    <property type="molecule type" value="Genomic_DNA"/>
</dbReference>
<dbReference type="GeneID" id="33564953"/>
<dbReference type="AlphaFoldDB" id="A0A1Y2GZH3"/>
<dbReference type="SUPFAM" id="SSF55729">
    <property type="entry name" value="Acyl-CoA N-acyltransferases (Nat)"/>
    <property type="match status" value="1"/>
</dbReference>
<evidence type="ECO:0000313" key="3">
    <source>
        <dbReference type="Proteomes" id="UP000193648"/>
    </source>
</evidence>
<accession>A0A1Y2GZH3</accession>
<dbReference type="OrthoDB" id="630895at2759"/>
<dbReference type="InParanoid" id="A0A1Y2GZH3"/>
<keyword evidence="3" id="KW-1185">Reference proteome</keyword>
<organism evidence="2 3">
    <name type="scientific">Lobosporangium transversale</name>
    <dbReference type="NCBI Taxonomy" id="64571"/>
    <lineage>
        <taxon>Eukaryota</taxon>
        <taxon>Fungi</taxon>
        <taxon>Fungi incertae sedis</taxon>
        <taxon>Mucoromycota</taxon>
        <taxon>Mortierellomycotina</taxon>
        <taxon>Mortierellomycetes</taxon>
        <taxon>Mortierellales</taxon>
        <taxon>Mortierellaceae</taxon>
        <taxon>Lobosporangium</taxon>
    </lineage>
</organism>
<dbReference type="Pfam" id="PF13302">
    <property type="entry name" value="Acetyltransf_3"/>
    <property type="match status" value="1"/>
</dbReference>
<proteinExistence type="predicted"/>
<protein>
    <submittedName>
        <fullName evidence="2">Acyl-CoA N-acyltransferase</fullName>
    </submittedName>
</protein>